<feature type="coiled-coil region" evidence="10">
    <location>
        <begin position="116"/>
        <end position="143"/>
    </location>
</feature>
<evidence type="ECO:0000256" key="2">
    <source>
        <dbReference type="ARBA" id="ARBA00004629"/>
    </source>
</evidence>
<keyword evidence="4" id="KW-0132">Cell division</keyword>
<reference evidence="11 13" key="1">
    <citation type="journal article" date="2014" name="Curr. Biol.">
        <title>The genome of the clonal raider ant Cerapachys biroi.</title>
        <authorList>
            <person name="Oxley P.R."/>
            <person name="Ji L."/>
            <person name="Fetter-Pruneda I."/>
            <person name="McKenzie S.K."/>
            <person name="Li C."/>
            <person name="Hu H."/>
            <person name="Zhang G."/>
            <person name="Kronauer D.J."/>
        </authorList>
    </citation>
    <scope>NUCLEOTIDE SEQUENCE [LARGE SCALE GENOMIC DNA]</scope>
</reference>
<dbReference type="GO" id="GO:0000444">
    <property type="term" value="C:MIS12/MIND type complex"/>
    <property type="evidence" value="ECO:0007669"/>
    <property type="project" value="InterPro"/>
</dbReference>
<keyword evidence="5" id="KW-0498">Mitosis</keyword>
<keyword evidence="6" id="KW-0995">Kinetochore</keyword>
<gene>
    <name evidence="12" type="ORF">DMN91_005540</name>
    <name evidence="11" type="ORF">X777_04678</name>
</gene>
<organism evidence="11 13">
    <name type="scientific">Ooceraea biroi</name>
    <name type="common">Clonal raider ant</name>
    <name type="synonym">Cerapachys biroi</name>
    <dbReference type="NCBI Taxonomy" id="2015173"/>
    <lineage>
        <taxon>Eukaryota</taxon>
        <taxon>Metazoa</taxon>
        <taxon>Ecdysozoa</taxon>
        <taxon>Arthropoda</taxon>
        <taxon>Hexapoda</taxon>
        <taxon>Insecta</taxon>
        <taxon>Pterygota</taxon>
        <taxon>Neoptera</taxon>
        <taxon>Endopterygota</taxon>
        <taxon>Hymenoptera</taxon>
        <taxon>Apocrita</taxon>
        <taxon>Aculeata</taxon>
        <taxon>Formicoidea</taxon>
        <taxon>Formicidae</taxon>
        <taxon>Dorylinae</taxon>
        <taxon>Ooceraea</taxon>
    </lineage>
</organism>
<keyword evidence="13" id="KW-1185">Reference proteome</keyword>
<proteinExistence type="predicted"/>
<reference evidence="12 14" key="2">
    <citation type="journal article" date="2018" name="Genome Res.">
        <title>The genomic architecture and molecular evolution of ant odorant receptors.</title>
        <authorList>
            <person name="McKenzie S.K."/>
            <person name="Kronauer D.J.C."/>
        </authorList>
    </citation>
    <scope>NUCLEOTIDE SEQUENCE [LARGE SCALE GENOMIC DNA]</scope>
    <source>
        <strain evidence="12">Clonal line C1</strain>
    </source>
</reference>
<protein>
    <recommendedName>
        <fullName evidence="15">Polyamine-modulated factor</fullName>
    </recommendedName>
</protein>
<name>A0A026X0Q4_OOCBI</name>
<dbReference type="Pfam" id="PF03980">
    <property type="entry name" value="Nnf1"/>
    <property type="match status" value="1"/>
</dbReference>
<dbReference type="OMA" id="CEQLTTC"/>
<evidence type="ECO:0000256" key="9">
    <source>
        <dbReference type="ARBA" id="ARBA00023328"/>
    </source>
</evidence>
<keyword evidence="3" id="KW-0158">Chromosome</keyword>
<evidence type="ECO:0000313" key="12">
    <source>
        <dbReference type="EMBL" id="RLU21167.1"/>
    </source>
</evidence>
<evidence type="ECO:0000256" key="6">
    <source>
        <dbReference type="ARBA" id="ARBA00022838"/>
    </source>
</evidence>
<evidence type="ECO:0000256" key="10">
    <source>
        <dbReference type="SAM" id="Coils"/>
    </source>
</evidence>
<accession>A0A026X0Q4</accession>
<evidence type="ECO:0000256" key="1">
    <source>
        <dbReference type="ARBA" id="ARBA00004123"/>
    </source>
</evidence>
<keyword evidence="10" id="KW-0175">Coiled coil</keyword>
<evidence type="ECO:0000313" key="11">
    <source>
        <dbReference type="EMBL" id="EZA61867.1"/>
    </source>
</evidence>
<dbReference type="GO" id="GO:0051301">
    <property type="term" value="P:cell division"/>
    <property type="evidence" value="ECO:0007669"/>
    <property type="project" value="UniProtKB-KW"/>
</dbReference>
<evidence type="ECO:0000256" key="3">
    <source>
        <dbReference type="ARBA" id="ARBA00022454"/>
    </source>
</evidence>
<dbReference type="EMBL" id="QOIP01000006">
    <property type="protein sequence ID" value="RLU21167.1"/>
    <property type="molecule type" value="Genomic_DNA"/>
</dbReference>
<dbReference type="GO" id="GO:0005634">
    <property type="term" value="C:nucleus"/>
    <property type="evidence" value="ECO:0007669"/>
    <property type="project" value="UniProtKB-SubCell"/>
</dbReference>
<comment type="subcellular location">
    <subcellularLocation>
        <location evidence="2">Chromosome</location>
        <location evidence="2">Centromere</location>
        <location evidence="2">Kinetochore</location>
    </subcellularLocation>
    <subcellularLocation>
        <location evidence="1">Nucleus</location>
    </subcellularLocation>
</comment>
<reference evidence="12" key="3">
    <citation type="submission" date="2018-07" db="EMBL/GenBank/DDBJ databases">
        <authorList>
            <person name="Mckenzie S.K."/>
            <person name="Kronauer D.J.C."/>
        </authorList>
    </citation>
    <scope>NUCLEOTIDE SEQUENCE</scope>
    <source>
        <strain evidence="12">Clonal line C1</strain>
    </source>
</reference>
<evidence type="ECO:0000256" key="8">
    <source>
        <dbReference type="ARBA" id="ARBA00023306"/>
    </source>
</evidence>
<dbReference type="InterPro" id="IPR007128">
    <property type="entry name" value="PMF1/Nnf1"/>
</dbReference>
<dbReference type="Proteomes" id="UP000279307">
    <property type="component" value="Chromosome 6"/>
</dbReference>
<keyword evidence="9" id="KW-0137">Centromere</keyword>
<sequence length="187" mass="20998">MAEDEEAEGPNNVRLFRIAISNSLKNIAESVSESDFLEIFTVLKSKPSSVRKLHKTMTQELYSSMSRGLEDLLEEGSLRDAMTKIAKLSEEATVPDTEEAWRPPGDVTLHLRSLDAHKIKEASEQLEKQVIEMEGANEALMETIAESRSRICAINDNLTRVLDCAPTMLQRLQNTYEQLATCLKSIE</sequence>
<evidence type="ECO:0008006" key="15">
    <source>
        <dbReference type="Google" id="ProtNLM"/>
    </source>
</evidence>
<dbReference type="Proteomes" id="UP000053097">
    <property type="component" value="Unassembled WGS sequence"/>
</dbReference>
<keyword evidence="7" id="KW-0539">Nucleus</keyword>
<dbReference type="OrthoDB" id="18453at2759"/>
<evidence type="ECO:0000313" key="13">
    <source>
        <dbReference type="Proteomes" id="UP000053097"/>
    </source>
</evidence>
<dbReference type="AlphaFoldDB" id="A0A026X0Q4"/>
<dbReference type="EMBL" id="KK107039">
    <property type="protein sequence ID" value="EZA61867.1"/>
    <property type="molecule type" value="Genomic_DNA"/>
</dbReference>
<evidence type="ECO:0000313" key="14">
    <source>
        <dbReference type="Proteomes" id="UP000279307"/>
    </source>
</evidence>
<evidence type="ECO:0000256" key="4">
    <source>
        <dbReference type="ARBA" id="ARBA00022618"/>
    </source>
</evidence>
<evidence type="ECO:0000256" key="5">
    <source>
        <dbReference type="ARBA" id="ARBA00022776"/>
    </source>
</evidence>
<keyword evidence="8" id="KW-0131">Cell cycle</keyword>
<evidence type="ECO:0000256" key="7">
    <source>
        <dbReference type="ARBA" id="ARBA00023242"/>
    </source>
</evidence>